<reference evidence="2 3" key="1">
    <citation type="journal article" date="2013" name="Appl. Environ. Microbiol.">
        <title>The genome of the alga-associated marine flavobacterium Formosa agariphila KMM 3901T reveals a broad potential for degradation of algal polysaccharides.</title>
        <authorList>
            <person name="Mann A.J."/>
            <person name="Hahnke R.L."/>
            <person name="Huang S."/>
            <person name="Werner J."/>
            <person name="Xing P."/>
            <person name="Barbeyron T."/>
            <person name="Huettel B."/>
            <person name="Stueber K."/>
            <person name="Reinhardt R."/>
            <person name="Harder J."/>
            <person name="Gloeckner F.O."/>
            <person name="Amann R.I."/>
            <person name="Teeling H."/>
        </authorList>
    </citation>
    <scope>NUCLEOTIDE SEQUENCE [LARGE SCALE GENOMIC DNA]</scope>
    <source>
        <strain evidence="3">DSM 15362 / KCTC 12365 / LMG 23005 / KMM 3901</strain>
    </source>
</reference>
<evidence type="ECO:0000313" key="3">
    <source>
        <dbReference type="Proteomes" id="UP000016160"/>
    </source>
</evidence>
<name>T2KNI9_FORAG</name>
<dbReference type="AlphaFoldDB" id="T2KNI9"/>
<gene>
    <name evidence="2" type="ORF">BN863_23210</name>
</gene>
<protein>
    <submittedName>
        <fullName evidence="2">Glycosyltransferase (GT2)</fullName>
    </submittedName>
</protein>
<dbReference type="PANTHER" id="PTHR22916:SF3">
    <property type="entry name" value="UDP-GLCNAC:BETAGAL BETA-1,3-N-ACETYLGLUCOSAMINYLTRANSFERASE-LIKE PROTEIN 1"/>
    <property type="match status" value="1"/>
</dbReference>
<dbReference type="Pfam" id="PF00535">
    <property type="entry name" value="Glycos_transf_2"/>
    <property type="match status" value="1"/>
</dbReference>
<accession>T2KNI9</accession>
<dbReference type="PANTHER" id="PTHR22916">
    <property type="entry name" value="GLYCOSYLTRANSFERASE"/>
    <property type="match status" value="1"/>
</dbReference>
<keyword evidence="2" id="KW-0808">Transferase</keyword>
<dbReference type="Gene3D" id="3.90.550.10">
    <property type="entry name" value="Spore Coat Polysaccharide Biosynthesis Protein SpsA, Chain A"/>
    <property type="match status" value="1"/>
</dbReference>
<proteinExistence type="predicted"/>
<dbReference type="STRING" id="1347342.BN863_23210"/>
<dbReference type="SUPFAM" id="SSF53448">
    <property type="entry name" value="Nucleotide-diphospho-sugar transferases"/>
    <property type="match status" value="1"/>
</dbReference>
<dbReference type="InterPro" id="IPR001173">
    <property type="entry name" value="Glyco_trans_2-like"/>
</dbReference>
<dbReference type="CDD" id="cd00761">
    <property type="entry name" value="Glyco_tranf_GTA_type"/>
    <property type="match status" value="1"/>
</dbReference>
<dbReference type="OrthoDB" id="597270at2"/>
<dbReference type="GO" id="GO:0016758">
    <property type="term" value="F:hexosyltransferase activity"/>
    <property type="evidence" value="ECO:0007669"/>
    <property type="project" value="UniProtKB-ARBA"/>
</dbReference>
<sequence length="321" mass="37160">MPTTPLVSIIIPTYNRAHLIGETLDSVLAQTYQNWECIVVDDGSTDGTDQLMEEYCTKDSRFQYHLRPADRLAGGNGARNYGFEVSKGDYVQWFDSDDLFVVDAIKIKVEAICLNGEVYDYALCGFETFGGEDYYLRTYNLDTLENITHFFLEEGIVLNTPCIMYSRKIIKDITFNESLTRTQDLDFVFRVLKQNGLKGVNIDKVLLRTRMHRQTITHKFKESANKDVVSELSVWKQIYSYLLKESDKKNSNIALEKCLKNIKKLLLNKEVSLFFKELNSLESLNFLLKLKLNGVGFTYYFFNKGGAFYNREMNSYFKNNV</sequence>
<dbReference type="eggNOG" id="COG0463">
    <property type="taxonomic scope" value="Bacteria"/>
</dbReference>
<dbReference type="PATRIC" id="fig|1347342.6.peg.2331"/>
<evidence type="ECO:0000259" key="1">
    <source>
        <dbReference type="Pfam" id="PF00535"/>
    </source>
</evidence>
<feature type="domain" description="Glycosyltransferase 2-like" evidence="1">
    <location>
        <begin position="8"/>
        <end position="173"/>
    </location>
</feature>
<keyword evidence="3" id="KW-1185">Reference proteome</keyword>
<dbReference type="EMBL" id="HG315671">
    <property type="protein sequence ID" value="CDF80033.1"/>
    <property type="molecule type" value="Genomic_DNA"/>
</dbReference>
<dbReference type="Proteomes" id="UP000016160">
    <property type="component" value="Chromosome"/>
</dbReference>
<organism evidence="2 3">
    <name type="scientific">Formosa agariphila (strain DSM 15362 / KCTC 12365 / LMG 23005 / KMM 3901 / M-2Alg 35-1)</name>
    <dbReference type="NCBI Taxonomy" id="1347342"/>
    <lineage>
        <taxon>Bacteria</taxon>
        <taxon>Pseudomonadati</taxon>
        <taxon>Bacteroidota</taxon>
        <taxon>Flavobacteriia</taxon>
        <taxon>Flavobacteriales</taxon>
        <taxon>Flavobacteriaceae</taxon>
        <taxon>Formosa</taxon>
    </lineage>
</organism>
<evidence type="ECO:0000313" key="2">
    <source>
        <dbReference type="EMBL" id="CDF80033.1"/>
    </source>
</evidence>
<dbReference type="RefSeq" id="WP_051774729.1">
    <property type="nucleotide sequence ID" value="NZ_HG315671.1"/>
</dbReference>
<dbReference type="InterPro" id="IPR029044">
    <property type="entry name" value="Nucleotide-diphossugar_trans"/>
</dbReference>
<dbReference type="HOGENOM" id="CLU_025996_0_5_10"/>